<feature type="transmembrane region" description="Helical" evidence="1">
    <location>
        <begin position="203"/>
        <end position="225"/>
    </location>
</feature>
<feature type="transmembrane region" description="Helical" evidence="1">
    <location>
        <begin position="237"/>
        <end position="258"/>
    </location>
</feature>
<sequence>MHEARVSNCERHGTSSRTCPYVLLLTEVLALSGRDHPSGWKIKYLIHLQENLSSASGGLTAAAETGLSVLSEQLQSPELIEPSSVLRQHMLDMRYLAEEIQQLASRIDPVRHTIKEQSELASAFWSSILAFLLGIWVPLSFTTSVFGMNIQASGNTTFWTNTSTFPSPPFPTDTSGNSSNGRVTWQLTTTDNAGTEAWTWNTFFVVAIPLVFGTLVMPFVAGTTVRWTLQYAHSHRFVGRLLIVPILALGPLGVLILLDRFLPELEAVITTLLQIWHIVVAVYMKRWTMLIAWILVVVCMIIVDLLGFWLFVAPMLDVVIFSGLWLGWPHYYVGWRTVHEEWNERRKAKARLH</sequence>
<dbReference type="KEGG" id="bcom:BAUCODRAFT_239325"/>
<evidence type="ECO:0000313" key="3">
    <source>
        <dbReference type="Proteomes" id="UP000011761"/>
    </source>
</evidence>
<feature type="transmembrane region" description="Helical" evidence="1">
    <location>
        <begin position="120"/>
        <end position="139"/>
    </location>
</feature>
<feature type="transmembrane region" description="Helical" evidence="1">
    <location>
        <begin position="290"/>
        <end position="312"/>
    </location>
</feature>
<feature type="transmembrane region" description="Helical" evidence="1">
    <location>
        <begin position="318"/>
        <end position="338"/>
    </location>
</feature>
<keyword evidence="1" id="KW-0812">Transmembrane</keyword>
<dbReference type="OrthoDB" id="3231000at2759"/>
<keyword evidence="1" id="KW-0472">Membrane</keyword>
<name>M2N342_BAUPA</name>
<protein>
    <submittedName>
        <fullName evidence="2">Uncharacterized protein</fullName>
    </submittedName>
</protein>
<accession>M2N342</accession>
<dbReference type="EMBL" id="KB445560">
    <property type="protein sequence ID" value="EMC93399.1"/>
    <property type="molecule type" value="Genomic_DNA"/>
</dbReference>
<evidence type="ECO:0000256" key="1">
    <source>
        <dbReference type="SAM" id="Phobius"/>
    </source>
</evidence>
<organism evidence="2 3">
    <name type="scientific">Baudoinia panamericana (strain UAMH 10762)</name>
    <name type="common">Angels' share fungus</name>
    <name type="synonym">Baudoinia compniacensis (strain UAMH 10762)</name>
    <dbReference type="NCBI Taxonomy" id="717646"/>
    <lineage>
        <taxon>Eukaryota</taxon>
        <taxon>Fungi</taxon>
        <taxon>Dikarya</taxon>
        <taxon>Ascomycota</taxon>
        <taxon>Pezizomycotina</taxon>
        <taxon>Dothideomycetes</taxon>
        <taxon>Dothideomycetidae</taxon>
        <taxon>Mycosphaerellales</taxon>
        <taxon>Teratosphaeriaceae</taxon>
        <taxon>Baudoinia</taxon>
    </lineage>
</organism>
<keyword evidence="1" id="KW-1133">Transmembrane helix</keyword>
<gene>
    <name evidence="2" type="ORF">BAUCODRAFT_239325</name>
</gene>
<keyword evidence="3" id="KW-1185">Reference proteome</keyword>
<dbReference type="Proteomes" id="UP000011761">
    <property type="component" value="Unassembled WGS sequence"/>
</dbReference>
<evidence type="ECO:0000313" key="2">
    <source>
        <dbReference type="EMBL" id="EMC93399.1"/>
    </source>
</evidence>
<proteinExistence type="predicted"/>
<dbReference type="RefSeq" id="XP_007679568.1">
    <property type="nucleotide sequence ID" value="XM_007681378.1"/>
</dbReference>
<dbReference type="GeneID" id="19110103"/>
<feature type="transmembrane region" description="Helical" evidence="1">
    <location>
        <begin position="264"/>
        <end position="283"/>
    </location>
</feature>
<reference evidence="2 3" key="1">
    <citation type="journal article" date="2012" name="PLoS Pathog.">
        <title>Diverse lifestyles and strategies of plant pathogenesis encoded in the genomes of eighteen Dothideomycetes fungi.</title>
        <authorList>
            <person name="Ohm R.A."/>
            <person name="Feau N."/>
            <person name="Henrissat B."/>
            <person name="Schoch C.L."/>
            <person name="Horwitz B.A."/>
            <person name="Barry K.W."/>
            <person name="Condon B.J."/>
            <person name="Copeland A.C."/>
            <person name="Dhillon B."/>
            <person name="Glaser F."/>
            <person name="Hesse C.N."/>
            <person name="Kosti I."/>
            <person name="LaButti K."/>
            <person name="Lindquist E.A."/>
            <person name="Lucas S."/>
            <person name="Salamov A.A."/>
            <person name="Bradshaw R.E."/>
            <person name="Ciuffetti L."/>
            <person name="Hamelin R.C."/>
            <person name="Kema G.H.J."/>
            <person name="Lawrence C."/>
            <person name="Scott J.A."/>
            <person name="Spatafora J.W."/>
            <person name="Turgeon B.G."/>
            <person name="de Wit P.J.G.M."/>
            <person name="Zhong S."/>
            <person name="Goodwin S.B."/>
            <person name="Grigoriev I.V."/>
        </authorList>
    </citation>
    <scope>NUCLEOTIDE SEQUENCE [LARGE SCALE GENOMIC DNA]</scope>
    <source>
        <strain evidence="2 3">UAMH 10762</strain>
    </source>
</reference>
<dbReference type="HOGENOM" id="CLU_785230_0_0_1"/>
<dbReference type="AlphaFoldDB" id="M2N342"/>